<dbReference type="Gene3D" id="3.40.1800.10">
    <property type="entry name" value="His-Me finger endonucleases"/>
    <property type="match status" value="1"/>
</dbReference>
<protein>
    <recommendedName>
        <fullName evidence="2">Recombination endonuclease VII</fullName>
    </recommendedName>
</protein>
<dbReference type="AlphaFoldDB" id="A0A6C0KAM0"/>
<evidence type="ECO:0000313" key="1">
    <source>
        <dbReference type="EMBL" id="QHU14443.1"/>
    </source>
</evidence>
<proteinExistence type="predicted"/>
<dbReference type="Pfam" id="PF02945">
    <property type="entry name" value="Endonuclease_7"/>
    <property type="match status" value="1"/>
</dbReference>
<evidence type="ECO:0008006" key="2">
    <source>
        <dbReference type="Google" id="ProtNLM"/>
    </source>
</evidence>
<reference evidence="1" key="1">
    <citation type="journal article" date="2020" name="Nature">
        <title>Giant virus diversity and host interactions through global metagenomics.</title>
        <authorList>
            <person name="Schulz F."/>
            <person name="Roux S."/>
            <person name="Paez-Espino D."/>
            <person name="Jungbluth S."/>
            <person name="Walsh D.A."/>
            <person name="Denef V.J."/>
            <person name="McMahon K.D."/>
            <person name="Konstantinidis K.T."/>
            <person name="Eloe-Fadrosh E.A."/>
            <person name="Kyrpides N.C."/>
            <person name="Woyke T."/>
        </authorList>
    </citation>
    <scope>NUCLEOTIDE SEQUENCE</scope>
    <source>
        <strain evidence="1">GVMAG-S-1102113-118</strain>
    </source>
</reference>
<name>A0A6C0KAM0_9ZZZZ</name>
<dbReference type="EMBL" id="MN740840">
    <property type="protein sequence ID" value="QHU14443.1"/>
    <property type="molecule type" value="Genomic_DNA"/>
</dbReference>
<dbReference type="InterPro" id="IPR004211">
    <property type="entry name" value="Endonuclease_7"/>
</dbReference>
<sequence length="158" mass="18407">MKLNPRRAIQRALRHARPGKTGDMRVLAQCYREWLRSGACNLCHTPEPEPIVEHWHRDGHHGPIRGLWCKRCNALEGKMKKKILELCRPEPVSHIEYVLDEYERRTTDPLKLKIFHAYRPFFRLDAIADAQATGKDVDTCMNVDSSTSLCGYYNLLHR</sequence>
<dbReference type="InterPro" id="IPR038563">
    <property type="entry name" value="Endonuclease_7_sf"/>
</dbReference>
<dbReference type="InterPro" id="IPR044925">
    <property type="entry name" value="His-Me_finger_sf"/>
</dbReference>
<organism evidence="1">
    <name type="scientific">viral metagenome</name>
    <dbReference type="NCBI Taxonomy" id="1070528"/>
    <lineage>
        <taxon>unclassified sequences</taxon>
        <taxon>metagenomes</taxon>
        <taxon>organismal metagenomes</taxon>
    </lineage>
</organism>
<accession>A0A6C0KAM0</accession>
<dbReference type="SUPFAM" id="SSF54060">
    <property type="entry name" value="His-Me finger endonucleases"/>
    <property type="match status" value="1"/>
</dbReference>